<organism evidence="3 4">
    <name type="scientific">Saxophila tyrrhenica</name>
    <dbReference type="NCBI Taxonomy" id="1690608"/>
    <lineage>
        <taxon>Eukaryota</taxon>
        <taxon>Fungi</taxon>
        <taxon>Dikarya</taxon>
        <taxon>Ascomycota</taxon>
        <taxon>Pezizomycotina</taxon>
        <taxon>Dothideomycetes</taxon>
        <taxon>Dothideomycetidae</taxon>
        <taxon>Mycosphaerellales</taxon>
        <taxon>Extremaceae</taxon>
        <taxon>Saxophila</taxon>
    </lineage>
</organism>
<feature type="region of interest" description="Disordered" evidence="2">
    <location>
        <begin position="350"/>
        <end position="369"/>
    </location>
</feature>
<feature type="coiled-coil region" evidence="1">
    <location>
        <begin position="303"/>
        <end position="348"/>
    </location>
</feature>
<keyword evidence="1" id="KW-0175">Coiled coil</keyword>
<evidence type="ECO:0000313" key="4">
    <source>
        <dbReference type="Proteomes" id="UP001337655"/>
    </source>
</evidence>
<dbReference type="Proteomes" id="UP001337655">
    <property type="component" value="Unassembled WGS sequence"/>
</dbReference>
<dbReference type="PANTHER" id="PTHR21974">
    <property type="entry name" value="RE15880P"/>
    <property type="match status" value="1"/>
</dbReference>
<dbReference type="RefSeq" id="XP_064664241.1">
    <property type="nucleotide sequence ID" value="XM_064798007.1"/>
</dbReference>
<gene>
    <name evidence="3" type="ORF">LTR77_000742</name>
</gene>
<reference evidence="3 4" key="1">
    <citation type="submission" date="2023-08" db="EMBL/GenBank/DDBJ databases">
        <title>Black Yeasts Isolated from many extreme environments.</title>
        <authorList>
            <person name="Coleine C."/>
            <person name="Stajich J.E."/>
            <person name="Selbmann L."/>
        </authorList>
    </citation>
    <scope>NUCLEOTIDE SEQUENCE [LARGE SCALE GENOMIC DNA]</scope>
    <source>
        <strain evidence="3 4">CCFEE 5935</strain>
    </source>
</reference>
<dbReference type="AlphaFoldDB" id="A0AAV9PTD0"/>
<feature type="region of interest" description="Disordered" evidence="2">
    <location>
        <begin position="108"/>
        <end position="143"/>
    </location>
</feature>
<sequence>MSQLRQKLGEAAGRNHELLAVLTESDYAAPALKQNTSYISDLKSQITETDKTINRLHASTEKERKEHVKVRDSVMRRYASKLQGHKGQEKFSAKQDKEEREFLEAWQQEREAQERREELGRALEEAEKEKKSLESDSAKHDEAQRELDQLYQNIFGGPTPEVPGEDELEQALSRNRDYYQQCQQQAGRDKQAAQTLEQARGRLGQAVNNMHDSLQASNFDRFGGGALFDLMERDALSKAQMNYNWCKQAMADAARAQPAIPPLGEVAIDHGHVLGDIMFDNIFSDFAQHDRIRNSAMQMQQAMNHLQSIIKEQKGRVQDAQRLEKTALQQLEDSRIELQKIRSEAFERLAGEGGQGAVGGDAKLPAYSA</sequence>
<dbReference type="PANTHER" id="PTHR21974:SF2">
    <property type="entry name" value="RE15880P"/>
    <property type="match status" value="1"/>
</dbReference>
<dbReference type="GeneID" id="89922092"/>
<name>A0AAV9PTD0_9PEZI</name>
<accession>A0AAV9PTD0</accession>
<comment type="caution">
    <text evidence="3">The sequence shown here is derived from an EMBL/GenBank/DDBJ whole genome shotgun (WGS) entry which is preliminary data.</text>
</comment>
<proteinExistence type="predicted"/>
<evidence type="ECO:0000256" key="2">
    <source>
        <dbReference type="SAM" id="MobiDB-lite"/>
    </source>
</evidence>
<keyword evidence="4" id="KW-1185">Reference proteome</keyword>
<protein>
    <submittedName>
        <fullName evidence="3">Uncharacterized protein</fullName>
    </submittedName>
</protein>
<evidence type="ECO:0000313" key="3">
    <source>
        <dbReference type="EMBL" id="KAK5175603.1"/>
    </source>
</evidence>
<dbReference type="EMBL" id="JAVRRT010000001">
    <property type="protein sequence ID" value="KAK5175603.1"/>
    <property type="molecule type" value="Genomic_DNA"/>
</dbReference>
<evidence type="ECO:0000256" key="1">
    <source>
        <dbReference type="SAM" id="Coils"/>
    </source>
</evidence>